<accession>A0ABW4RWU6</accession>
<feature type="compositionally biased region" description="Polar residues" evidence="1">
    <location>
        <begin position="160"/>
        <end position="170"/>
    </location>
</feature>
<evidence type="ECO:0008006" key="5">
    <source>
        <dbReference type="Google" id="ProtNLM"/>
    </source>
</evidence>
<dbReference type="RefSeq" id="WP_343873047.1">
    <property type="nucleotide sequence ID" value="NZ_BAAAIX010000013.1"/>
</dbReference>
<evidence type="ECO:0000256" key="1">
    <source>
        <dbReference type="SAM" id="MobiDB-lite"/>
    </source>
</evidence>
<organism evidence="3 4">
    <name type="scientific">Luteococcus peritonei</name>
    <dbReference type="NCBI Taxonomy" id="88874"/>
    <lineage>
        <taxon>Bacteria</taxon>
        <taxon>Bacillati</taxon>
        <taxon>Actinomycetota</taxon>
        <taxon>Actinomycetes</taxon>
        <taxon>Propionibacteriales</taxon>
        <taxon>Propionibacteriaceae</taxon>
        <taxon>Luteococcus</taxon>
    </lineage>
</organism>
<comment type="caution">
    <text evidence="3">The sequence shown here is derived from an EMBL/GenBank/DDBJ whole genome shotgun (WGS) entry which is preliminary data.</text>
</comment>
<gene>
    <name evidence="3" type="ORF">ACFSCS_07840</name>
</gene>
<dbReference type="Proteomes" id="UP001597326">
    <property type="component" value="Unassembled WGS sequence"/>
</dbReference>
<keyword evidence="2" id="KW-1133">Transmembrane helix</keyword>
<keyword evidence="2" id="KW-0812">Transmembrane</keyword>
<feature type="region of interest" description="Disordered" evidence="1">
    <location>
        <begin position="48"/>
        <end position="73"/>
    </location>
</feature>
<reference evidence="4" key="1">
    <citation type="journal article" date="2019" name="Int. J. Syst. Evol. Microbiol.">
        <title>The Global Catalogue of Microorganisms (GCM) 10K type strain sequencing project: providing services to taxonomists for standard genome sequencing and annotation.</title>
        <authorList>
            <consortium name="The Broad Institute Genomics Platform"/>
            <consortium name="The Broad Institute Genome Sequencing Center for Infectious Disease"/>
            <person name="Wu L."/>
            <person name="Ma J."/>
        </authorList>
    </citation>
    <scope>NUCLEOTIDE SEQUENCE [LARGE SCALE GENOMIC DNA]</scope>
    <source>
        <strain evidence="4">CAIM 431</strain>
    </source>
</reference>
<dbReference type="EMBL" id="JBHUFZ010000016">
    <property type="protein sequence ID" value="MFD1890093.1"/>
    <property type="molecule type" value="Genomic_DNA"/>
</dbReference>
<keyword evidence="2" id="KW-0472">Membrane</keyword>
<evidence type="ECO:0000256" key="2">
    <source>
        <dbReference type="SAM" id="Phobius"/>
    </source>
</evidence>
<name>A0ABW4RWU6_9ACTN</name>
<sequence>MYCAACGGRIETDDDRCAGCGADLRAPGAVRFTSSVDDDTRLHDVFPEHQPPAEWFDDPVETRTTPRNAPPRDRMRLVALPDPDALGSRRVLTGIVLAVCLLLAGGVVLAIRWAQHVIDAPFAEARVAASSAAASASASRAAASRTATAPATPKDLPLPQASSAEPSQEETGYRASSLPSAAKQCSPVVGANSKTSCGFAKAVADALPDKPKDNFTVKATSPVTGQAYTLTCAAGQMVVCSGGQSVQVYVLY</sequence>
<proteinExistence type="predicted"/>
<feature type="transmembrane region" description="Helical" evidence="2">
    <location>
        <begin position="91"/>
        <end position="111"/>
    </location>
</feature>
<feature type="compositionally biased region" description="Low complexity" evidence="1">
    <location>
        <begin position="144"/>
        <end position="153"/>
    </location>
</feature>
<protein>
    <recommendedName>
        <fullName evidence="5">Zinc ribbon domain-containing protein</fullName>
    </recommendedName>
</protein>
<evidence type="ECO:0000313" key="4">
    <source>
        <dbReference type="Proteomes" id="UP001597326"/>
    </source>
</evidence>
<feature type="region of interest" description="Disordered" evidence="1">
    <location>
        <begin position="144"/>
        <end position="176"/>
    </location>
</feature>
<evidence type="ECO:0000313" key="3">
    <source>
        <dbReference type="EMBL" id="MFD1890093.1"/>
    </source>
</evidence>
<keyword evidence="4" id="KW-1185">Reference proteome</keyword>